<organism evidence="1 2">
    <name type="scientific">Steinernema glaseri</name>
    <dbReference type="NCBI Taxonomy" id="37863"/>
    <lineage>
        <taxon>Eukaryota</taxon>
        <taxon>Metazoa</taxon>
        <taxon>Ecdysozoa</taxon>
        <taxon>Nematoda</taxon>
        <taxon>Chromadorea</taxon>
        <taxon>Rhabditida</taxon>
        <taxon>Tylenchina</taxon>
        <taxon>Panagrolaimomorpha</taxon>
        <taxon>Strongyloidoidea</taxon>
        <taxon>Steinernematidae</taxon>
        <taxon>Steinernema</taxon>
    </lineage>
</organism>
<proteinExistence type="predicted"/>
<dbReference type="AlphaFoldDB" id="A0A1I7Z668"/>
<dbReference type="Proteomes" id="UP000095287">
    <property type="component" value="Unplaced"/>
</dbReference>
<protein>
    <submittedName>
        <fullName evidence="2">Secreted protein</fullName>
    </submittedName>
</protein>
<evidence type="ECO:0000313" key="1">
    <source>
        <dbReference type="Proteomes" id="UP000095287"/>
    </source>
</evidence>
<dbReference type="WBParaSite" id="L893_g23230.t1">
    <property type="protein sequence ID" value="L893_g23230.t1"/>
    <property type="gene ID" value="L893_g23230"/>
</dbReference>
<accession>A0A1I7Z668</accession>
<keyword evidence="1" id="KW-1185">Reference proteome</keyword>
<reference evidence="2" key="1">
    <citation type="submission" date="2016-11" db="UniProtKB">
        <authorList>
            <consortium name="WormBaseParasite"/>
        </authorList>
    </citation>
    <scope>IDENTIFICATION</scope>
</reference>
<name>A0A1I7Z668_9BILA</name>
<sequence>MPLLGAKTSARCWMMSSAACQSYGVSLRGSMCPLTETSFPFDRRSRHHSVLCFEISRRLRVTQQKSNV</sequence>
<evidence type="ECO:0000313" key="2">
    <source>
        <dbReference type="WBParaSite" id="L893_g23230.t1"/>
    </source>
</evidence>